<dbReference type="AlphaFoldDB" id="A0A6P0GBL7"/>
<evidence type="ECO:0000313" key="3">
    <source>
        <dbReference type="EMBL" id="NEM05288.1"/>
    </source>
</evidence>
<evidence type="ECO:0000256" key="1">
    <source>
        <dbReference type="SAM" id="MobiDB-lite"/>
    </source>
</evidence>
<reference evidence="3 4" key="1">
    <citation type="submission" date="2019-12" db="EMBL/GenBank/DDBJ databases">
        <title>WGS of CPCC 203550 I12A-02606.</title>
        <authorList>
            <person name="Jiang Z."/>
        </authorList>
    </citation>
    <scope>NUCLEOTIDE SEQUENCE [LARGE SCALE GENOMIC DNA]</scope>
    <source>
        <strain evidence="3 4">I12A-02606</strain>
    </source>
</reference>
<sequence length="552" mass="59464">MSPPAAAAPDDEQPVDPAYAVILEQRFYALPTRKQDILKRRLLAESPDTLDDLGASFNVTRERIRQLEKKSLAELTGVTPGKPGRRSAEQLPLPASEPESADVVLEAITAVGRLPLPVTEAALIHRGFAPLDSLGTGLLLGLAKAAVFDDQRALVAVHVGRRWLAVGARHPAALLRTVTEVVAGTGVTDDPEELSGELAERLRPHAGSAEEADDIAADLVDELQPVEIGGRYALVGGLGVIEQITHVLRANGAPMTRDALHQSLPDRNPRSIDGVLWGASSPCVRVGRAEFGLPEFGATPQPQLRKLIFEEIDRHHEVAVDHLRALAEQHGHRRTSIEFYRNLPELIEDAGILRRRGPGDPPPAGEPAFDDLCFRVIAGPDRGRWSCTLPVSAKHLRASSLHIPRPLAPLLAIDPGAQRMPIRVNGTHTVLASWMLDPYLFSRTLRPVLNALGLGDGDRMRLIVLGPAELRIEAAPHPAGPAGPPRTLTAGAALHGLDGRPVPDDEIATSLAYAVGLDPQAPPSAVLRRLRERRNTPIAEAFALLFADELDH</sequence>
<dbReference type="PRINTS" id="PR00046">
    <property type="entry name" value="SIGMA70FCT"/>
</dbReference>
<name>A0A6P0GBL7_9ACTN</name>
<proteinExistence type="predicted"/>
<dbReference type="RefSeq" id="WP_163475489.1">
    <property type="nucleotide sequence ID" value="NZ_JAAGWE010000009.1"/>
</dbReference>
<dbReference type="Proteomes" id="UP000471126">
    <property type="component" value="Unassembled WGS sequence"/>
</dbReference>
<dbReference type="Pfam" id="PF04545">
    <property type="entry name" value="Sigma70_r4"/>
    <property type="match status" value="1"/>
</dbReference>
<gene>
    <name evidence="3" type="ORF">GCU54_04535</name>
</gene>
<dbReference type="InterPro" id="IPR007630">
    <property type="entry name" value="RNA_pol_sigma70_r4"/>
</dbReference>
<feature type="domain" description="RNA polymerase sigma-70" evidence="2">
    <location>
        <begin position="49"/>
        <end position="75"/>
    </location>
</feature>
<dbReference type="InterPro" id="IPR000943">
    <property type="entry name" value="RNA_pol_sigma70"/>
</dbReference>
<dbReference type="SUPFAM" id="SSF88659">
    <property type="entry name" value="Sigma3 and sigma4 domains of RNA polymerase sigma factors"/>
    <property type="match status" value="1"/>
</dbReference>
<dbReference type="InterPro" id="IPR036388">
    <property type="entry name" value="WH-like_DNA-bd_sf"/>
</dbReference>
<evidence type="ECO:0000259" key="2">
    <source>
        <dbReference type="PROSITE" id="PS00716"/>
    </source>
</evidence>
<dbReference type="GO" id="GO:0006352">
    <property type="term" value="P:DNA-templated transcription initiation"/>
    <property type="evidence" value="ECO:0007669"/>
    <property type="project" value="InterPro"/>
</dbReference>
<dbReference type="GO" id="GO:0003700">
    <property type="term" value="F:DNA-binding transcription factor activity"/>
    <property type="evidence" value="ECO:0007669"/>
    <property type="project" value="InterPro"/>
</dbReference>
<comment type="caution">
    <text evidence="3">The sequence shown here is derived from an EMBL/GenBank/DDBJ whole genome shotgun (WGS) entry which is preliminary data.</text>
</comment>
<organism evidence="3 4">
    <name type="scientific">Geodermatophilus normandii</name>
    <dbReference type="NCBI Taxonomy" id="1137989"/>
    <lineage>
        <taxon>Bacteria</taxon>
        <taxon>Bacillati</taxon>
        <taxon>Actinomycetota</taxon>
        <taxon>Actinomycetes</taxon>
        <taxon>Geodermatophilales</taxon>
        <taxon>Geodermatophilaceae</taxon>
        <taxon>Geodermatophilus</taxon>
    </lineage>
</organism>
<feature type="region of interest" description="Disordered" evidence="1">
    <location>
        <begin position="76"/>
        <end position="96"/>
    </location>
</feature>
<dbReference type="Gene3D" id="1.10.10.10">
    <property type="entry name" value="Winged helix-like DNA-binding domain superfamily/Winged helix DNA-binding domain"/>
    <property type="match status" value="1"/>
</dbReference>
<evidence type="ECO:0000313" key="4">
    <source>
        <dbReference type="Proteomes" id="UP000471126"/>
    </source>
</evidence>
<accession>A0A6P0GBL7</accession>
<dbReference type="EMBL" id="JAAGWE010000009">
    <property type="protein sequence ID" value="NEM05288.1"/>
    <property type="molecule type" value="Genomic_DNA"/>
</dbReference>
<dbReference type="InterPro" id="IPR013324">
    <property type="entry name" value="RNA_pol_sigma_r3/r4-like"/>
</dbReference>
<protein>
    <recommendedName>
        <fullName evidence="2">RNA polymerase sigma-70 domain-containing protein</fullName>
    </recommendedName>
</protein>
<dbReference type="PROSITE" id="PS00716">
    <property type="entry name" value="SIGMA70_2"/>
    <property type="match status" value="1"/>
</dbReference>